<sequence length="157" mass="17382">MLEALEETSAARSGRRVGRRRQMRPALPRHVQKREKQLPPTLGNAAKQARNRAGLTQEEVADGAGVATEVYGRMERGLMLPSVPTLLRLCLTLQSTPDVLMGFAPLPAPRQAHEASPVPPGLHDDEDTRRLLRLLARLNRKRIQLLVKVAQGLLAPR</sequence>
<evidence type="ECO:0000313" key="3">
    <source>
        <dbReference type="EMBL" id="ADO71704.1"/>
    </source>
</evidence>
<dbReference type="SMART" id="SM00530">
    <property type="entry name" value="HTH_XRE"/>
    <property type="match status" value="1"/>
</dbReference>
<evidence type="ECO:0000313" key="6">
    <source>
        <dbReference type="Proteomes" id="UP000032702"/>
    </source>
</evidence>
<reference evidence="4 6" key="1">
    <citation type="submission" date="2006-04" db="EMBL/GenBank/DDBJ databases">
        <authorList>
            <person name="Nierman W.C."/>
        </authorList>
    </citation>
    <scope>NUCLEOTIDE SEQUENCE [LARGE SCALE GENOMIC DNA]</scope>
    <source>
        <strain evidence="4 6">DW4/3-1</strain>
    </source>
</reference>
<dbReference type="InterPro" id="IPR001387">
    <property type="entry name" value="Cro/C1-type_HTH"/>
</dbReference>
<reference evidence="3 5" key="2">
    <citation type="journal article" date="2011" name="Mol. Biol. Evol.">
        <title>Comparative genomic analysis of fruiting body formation in Myxococcales.</title>
        <authorList>
            <person name="Huntley S."/>
            <person name="Hamann N."/>
            <person name="Wegener-Feldbrugge S."/>
            <person name="Treuner-Lange A."/>
            <person name="Kube M."/>
            <person name="Reinhardt R."/>
            <person name="Klages S."/>
            <person name="Muller R."/>
            <person name="Ronning C.M."/>
            <person name="Nierman W.C."/>
            <person name="Sogaard-Andersen L."/>
        </authorList>
    </citation>
    <scope>NUCLEOTIDE SEQUENCE [LARGE SCALE GENOMIC DNA]</scope>
    <source>
        <strain evidence="3 5">DW4/3-1</strain>
    </source>
</reference>
<dbReference type="SUPFAM" id="SSF47413">
    <property type="entry name" value="lambda repressor-like DNA-binding domains"/>
    <property type="match status" value="1"/>
</dbReference>
<feature type="domain" description="HTH cro/C1-type" evidence="2">
    <location>
        <begin position="47"/>
        <end position="100"/>
    </location>
</feature>
<dbReference type="OrthoDB" id="5461399at2"/>
<evidence type="ECO:0000313" key="4">
    <source>
        <dbReference type="EMBL" id="EAU66285.1"/>
    </source>
</evidence>
<dbReference type="KEGG" id="sur:STAUR_3916"/>
<organism evidence="4 6">
    <name type="scientific">Stigmatella aurantiaca (strain DW4/3-1)</name>
    <dbReference type="NCBI Taxonomy" id="378806"/>
    <lineage>
        <taxon>Bacteria</taxon>
        <taxon>Pseudomonadati</taxon>
        <taxon>Myxococcota</taxon>
        <taxon>Myxococcia</taxon>
        <taxon>Myxococcales</taxon>
        <taxon>Cystobacterineae</taxon>
        <taxon>Archangiaceae</taxon>
        <taxon>Stigmatella</taxon>
    </lineage>
</organism>
<evidence type="ECO:0000313" key="5">
    <source>
        <dbReference type="Proteomes" id="UP000001351"/>
    </source>
</evidence>
<dbReference type="HOGENOM" id="CLU_066192_17_0_7"/>
<protein>
    <submittedName>
        <fullName evidence="3 4">Transcriptional repressor</fullName>
    </submittedName>
</protein>
<dbReference type="Pfam" id="PF01381">
    <property type="entry name" value="HTH_3"/>
    <property type="match status" value="1"/>
</dbReference>
<dbReference type="Gene3D" id="1.10.260.40">
    <property type="entry name" value="lambda repressor-like DNA-binding domains"/>
    <property type="match status" value="1"/>
</dbReference>
<evidence type="ECO:0000256" key="1">
    <source>
        <dbReference type="SAM" id="MobiDB-lite"/>
    </source>
</evidence>
<evidence type="ECO:0000259" key="2">
    <source>
        <dbReference type="PROSITE" id="PS50943"/>
    </source>
</evidence>
<dbReference type="Proteomes" id="UP000032702">
    <property type="component" value="Unassembled WGS sequence"/>
</dbReference>
<proteinExistence type="predicted"/>
<dbReference type="InterPro" id="IPR010982">
    <property type="entry name" value="Lambda_DNA-bd_dom_sf"/>
</dbReference>
<dbReference type="eggNOG" id="COG1396">
    <property type="taxonomic scope" value="Bacteria"/>
</dbReference>
<dbReference type="AlphaFoldDB" id="Q090Y1"/>
<name>Q090Y1_STIAD</name>
<dbReference type="EMBL" id="AAMD01000059">
    <property type="protein sequence ID" value="EAU66285.1"/>
    <property type="molecule type" value="Genomic_DNA"/>
</dbReference>
<dbReference type="GO" id="GO:0003677">
    <property type="term" value="F:DNA binding"/>
    <property type="evidence" value="ECO:0007669"/>
    <property type="project" value="InterPro"/>
</dbReference>
<dbReference type="EMBL" id="CP002271">
    <property type="protein sequence ID" value="ADO71704.1"/>
    <property type="molecule type" value="Genomic_DNA"/>
</dbReference>
<dbReference type="PROSITE" id="PS50943">
    <property type="entry name" value="HTH_CROC1"/>
    <property type="match status" value="1"/>
</dbReference>
<dbReference type="RefSeq" id="WP_002614137.1">
    <property type="nucleotide sequence ID" value="NC_014623.1"/>
</dbReference>
<keyword evidence="5" id="KW-1185">Reference proteome</keyword>
<gene>
    <name evidence="3" type="ordered locus">STAUR_3916</name>
    <name evidence="4" type="ORF">STIAU_2555</name>
</gene>
<feature type="region of interest" description="Disordered" evidence="1">
    <location>
        <begin position="1"/>
        <end position="57"/>
    </location>
</feature>
<dbReference type="CDD" id="cd00093">
    <property type="entry name" value="HTH_XRE"/>
    <property type="match status" value="1"/>
</dbReference>
<feature type="compositionally biased region" description="Basic residues" evidence="1">
    <location>
        <begin position="13"/>
        <end position="23"/>
    </location>
</feature>
<dbReference type="Proteomes" id="UP000001351">
    <property type="component" value="Chromosome"/>
</dbReference>
<accession>Q090Y1</accession>